<dbReference type="GO" id="GO:0016773">
    <property type="term" value="F:phosphotransferase activity, alcohol group as acceptor"/>
    <property type="evidence" value="ECO:0007669"/>
    <property type="project" value="InterPro"/>
</dbReference>
<organism evidence="1 2">
    <name type="scientific">Paramecium sonneborni</name>
    <dbReference type="NCBI Taxonomy" id="65129"/>
    <lineage>
        <taxon>Eukaryota</taxon>
        <taxon>Sar</taxon>
        <taxon>Alveolata</taxon>
        <taxon>Ciliophora</taxon>
        <taxon>Intramacronucleata</taxon>
        <taxon>Oligohymenophorea</taxon>
        <taxon>Peniculida</taxon>
        <taxon>Parameciidae</taxon>
        <taxon>Paramecium</taxon>
    </lineage>
</organism>
<reference evidence="1" key="1">
    <citation type="submission" date="2021-01" db="EMBL/GenBank/DDBJ databases">
        <authorList>
            <consortium name="Genoscope - CEA"/>
            <person name="William W."/>
        </authorList>
    </citation>
    <scope>NUCLEOTIDE SEQUENCE</scope>
</reference>
<comment type="caution">
    <text evidence="1">The sequence shown here is derived from an EMBL/GenBank/DDBJ whole genome shotgun (WGS) entry which is preliminary data.</text>
</comment>
<dbReference type="OrthoDB" id="294309at2759"/>
<dbReference type="GO" id="GO:0005524">
    <property type="term" value="F:ATP binding"/>
    <property type="evidence" value="ECO:0007669"/>
    <property type="project" value="InterPro"/>
</dbReference>
<proteinExistence type="predicted"/>
<dbReference type="InterPro" id="IPR005338">
    <property type="entry name" value="Anhydro_N_Ac-Mur_kinase"/>
</dbReference>
<evidence type="ECO:0000313" key="1">
    <source>
        <dbReference type="EMBL" id="CAD8069944.1"/>
    </source>
</evidence>
<evidence type="ECO:0000313" key="2">
    <source>
        <dbReference type="Proteomes" id="UP000692954"/>
    </source>
</evidence>
<dbReference type="PANTHER" id="PTHR30605:SF0">
    <property type="entry name" value="ANHYDRO-N-ACETYLMURAMIC ACID KINASE"/>
    <property type="match status" value="1"/>
</dbReference>
<keyword evidence="2" id="KW-1185">Reference proteome</keyword>
<accession>A0A8S1M471</accession>
<dbReference type="AlphaFoldDB" id="A0A8S1M471"/>
<dbReference type="EMBL" id="CAJJDN010000026">
    <property type="protein sequence ID" value="CAD8069944.1"/>
    <property type="molecule type" value="Genomic_DNA"/>
</dbReference>
<protein>
    <submittedName>
        <fullName evidence="1">Uncharacterized protein</fullName>
    </submittedName>
</protein>
<dbReference type="GO" id="GO:0006040">
    <property type="term" value="P:amino sugar metabolic process"/>
    <property type="evidence" value="ECO:0007669"/>
    <property type="project" value="InterPro"/>
</dbReference>
<dbReference type="Proteomes" id="UP000692954">
    <property type="component" value="Unassembled WGS sequence"/>
</dbReference>
<sequence length="414" mass="48011">MEKIVVCAINSDIQLDGIELSIVQFTYLDQDTDQWSITNLFFQQFGYPEDLRKQIISTIKECSKKTQDKFDDKLINQLEIEYGEFISKILDQIEQQIQINSVNLFAFNTLLIQLIEIDAKKLKSAAFLNKFCQQFAIKYQIRVICNFFAYDFYLEGNGGPYQIIGQAKLFEQQNAMLNLSGFASFTHFLNKDDKETYQGDFICPAMFALNYASNWKKELLNQDTTIVDEEFLQQLQSSQKFKYTVYSMGKLMEFIDQQNINPALKVATLKQYISQEIQSYLESLNQQGKVYVGGNFSEELFKFLQQEIKQIEFLKSKDYQQIDSIITGFLAVRKNKLLLNVFKGVTKAISDHSSGIIYIQSEQPIILTREPEIQQVPQELKQSLDNSDDFELAIQNLDEVQNIKISQIKLQSKK</sequence>
<gene>
    <name evidence="1" type="ORF">PSON_ATCC_30995.1.T0260115</name>
</gene>
<dbReference type="PANTHER" id="PTHR30605">
    <property type="entry name" value="ANHYDRO-N-ACETYLMURAMIC ACID KINASE"/>
    <property type="match status" value="1"/>
</dbReference>
<dbReference type="GO" id="GO:0009254">
    <property type="term" value="P:peptidoglycan turnover"/>
    <property type="evidence" value="ECO:0007669"/>
    <property type="project" value="InterPro"/>
</dbReference>
<name>A0A8S1M471_9CILI</name>